<organism evidence="1 2">
    <name type="scientific">Punica granatum</name>
    <name type="common">Pomegranate</name>
    <dbReference type="NCBI Taxonomy" id="22663"/>
    <lineage>
        <taxon>Eukaryota</taxon>
        <taxon>Viridiplantae</taxon>
        <taxon>Streptophyta</taxon>
        <taxon>Embryophyta</taxon>
        <taxon>Tracheophyta</taxon>
        <taxon>Spermatophyta</taxon>
        <taxon>Magnoliopsida</taxon>
        <taxon>eudicotyledons</taxon>
        <taxon>Gunneridae</taxon>
        <taxon>Pentapetalae</taxon>
        <taxon>rosids</taxon>
        <taxon>malvids</taxon>
        <taxon>Myrtales</taxon>
        <taxon>Lythraceae</taxon>
        <taxon>Punica</taxon>
    </lineage>
</organism>
<gene>
    <name evidence="1" type="ORF">CRG98_026218</name>
</gene>
<proteinExistence type="predicted"/>
<reference evidence="1 2" key="1">
    <citation type="submission" date="2017-11" db="EMBL/GenBank/DDBJ databases">
        <title>De-novo sequencing of pomegranate (Punica granatum L.) genome.</title>
        <authorList>
            <person name="Akparov Z."/>
            <person name="Amiraslanov A."/>
            <person name="Hajiyeva S."/>
            <person name="Abbasov M."/>
            <person name="Kaur K."/>
            <person name="Hamwieh A."/>
            <person name="Solovyev V."/>
            <person name="Salamov A."/>
            <person name="Braich B."/>
            <person name="Kosarev P."/>
            <person name="Mahmoud A."/>
            <person name="Hajiyev E."/>
            <person name="Babayeva S."/>
            <person name="Izzatullayeva V."/>
            <person name="Mammadov A."/>
            <person name="Mammadov A."/>
            <person name="Sharifova S."/>
            <person name="Ojaghi J."/>
            <person name="Eynullazada K."/>
            <person name="Bayramov B."/>
            <person name="Abdulazimova A."/>
            <person name="Shahmuradov I."/>
        </authorList>
    </citation>
    <scope>NUCLEOTIDE SEQUENCE [LARGE SCALE GENOMIC DNA]</scope>
    <source>
        <strain evidence="2">cv. AG2017</strain>
        <tissue evidence="1">Leaf</tissue>
    </source>
</reference>
<dbReference type="AlphaFoldDB" id="A0A2I0JAV6"/>
<dbReference type="EMBL" id="PGOL01001859">
    <property type="protein sequence ID" value="PKI53378.1"/>
    <property type="molecule type" value="Genomic_DNA"/>
</dbReference>
<name>A0A2I0JAV6_PUNGR</name>
<protein>
    <submittedName>
        <fullName evidence="1">Uncharacterized protein</fullName>
    </submittedName>
</protein>
<dbReference type="Proteomes" id="UP000233551">
    <property type="component" value="Unassembled WGS sequence"/>
</dbReference>
<evidence type="ECO:0000313" key="1">
    <source>
        <dbReference type="EMBL" id="PKI53378.1"/>
    </source>
</evidence>
<accession>A0A2I0JAV6</accession>
<evidence type="ECO:0000313" key="2">
    <source>
        <dbReference type="Proteomes" id="UP000233551"/>
    </source>
</evidence>
<keyword evidence="2" id="KW-1185">Reference proteome</keyword>
<comment type="caution">
    <text evidence="1">The sequence shown here is derived from an EMBL/GenBank/DDBJ whole genome shotgun (WGS) entry which is preliminary data.</text>
</comment>
<sequence length="84" mass="10030">MGERERERERERINWAEGVVEALIQVSGNHVYGDCGRDRGHHRPQFLLCLFVRLRDWLKEAMTINKSLSTLWCLNNYLHLFITM</sequence>